<evidence type="ECO:0000313" key="6">
    <source>
        <dbReference type="EMBL" id="AJC87633.1"/>
    </source>
</evidence>
<feature type="active site" evidence="4">
    <location>
        <position position="35"/>
    </location>
</feature>
<dbReference type="AlphaFoldDB" id="A0A0A8H0D8"/>
<dbReference type="GeneID" id="74431467"/>
<evidence type="ECO:0000313" key="7">
    <source>
        <dbReference type="Proteomes" id="UP000031163"/>
    </source>
</evidence>
<dbReference type="HOGENOM" id="CLU_000445_51_2_7"/>
<organism evidence="6 7">
    <name type="scientific">Campylobacter insulaenigrae NCTC 12927</name>
    <dbReference type="NCBI Taxonomy" id="1031564"/>
    <lineage>
        <taxon>Bacteria</taxon>
        <taxon>Pseudomonadati</taxon>
        <taxon>Campylobacterota</taxon>
        <taxon>Epsilonproteobacteria</taxon>
        <taxon>Campylobacterales</taxon>
        <taxon>Campylobacteraceae</taxon>
        <taxon>Campylobacter</taxon>
    </lineage>
</organism>
<dbReference type="CDD" id="cd16432">
    <property type="entry name" value="CheB_Rec"/>
    <property type="match status" value="1"/>
</dbReference>
<sequence>MKLILIGSSTGGPSQLKFLLNDVDLRDCSVVIAQHMNPAFIPSFVNQFNKEALSEVVMANDKEVIKNGKIYICQKNMILSGNNTLVLNMTDEPSSFNPGIDVLFNSALKLCKYNKLLAMIMTGMGDDGAKSLFELYKAGVKCLCENEEDCVVYGMPKKAKEMNPFLKPMSLVELKKEIIYFINSQEK</sequence>
<feature type="active site" evidence="4">
    <location>
        <position position="9"/>
    </location>
</feature>
<dbReference type="InterPro" id="IPR035909">
    <property type="entry name" value="CheB_C"/>
</dbReference>
<dbReference type="STRING" id="1031564.CINS_0663"/>
<evidence type="ECO:0000256" key="3">
    <source>
        <dbReference type="ARBA" id="ARBA00048267"/>
    </source>
</evidence>
<dbReference type="Pfam" id="PF01339">
    <property type="entry name" value="CheB_methylest"/>
    <property type="match status" value="1"/>
</dbReference>
<dbReference type="SUPFAM" id="SSF52738">
    <property type="entry name" value="Methylesterase CheB, C-terminal domain"/>
    <property type="match status" value="1"/>
</dbReference>
<dbReference type="Gene3D" id="3.40.50.180">
    <property type="entry name" value="Methylesterase CheB, C-terminal domain"/>
    <property type="match status" value="1"/>
</dbReference>
<evidence type="ECO:0000256" key="2">
    <source>
        <dbReference type="ARBA" id="ARBA00039140"/>
    </source>
</evidence>
<keyword evidence="1 4" id="KW-0378">Hydrolase</keyword>
<keyword evidence="4" id="KW-0145">Chemotaxis</keyword>
<proteinExistence type="predicted"/>
<dbReference type="KEGG" id="cis:CINS_0663"/>
<gene>
    <name evidence="6" type="primary">cheB'</name>
    <name evidence="6" type="ORF">CINS_0663</name>
</gene>
<feature type="domain" description="CheB-type methylesterase" evidence="5">
    <location>
        <begin position="1"/>
        <end position="185"/>
    </location>
</feature>
<dbReference type="Proteomes" id="UP000031163">
    <property type="component" value="Chromosome"/>
</dbReference>
<comment type="catalytic activity">
    <reaction evidence="3">
        <text>[protein]-L-glutamate 5-O-methyl ester + H2O = L-glutamyl-[protein] + methanol + H(+)</text>
        <dbReference type="Rhea" id="RHEA:23236"/>
        <dbReference type="Rhea" id="RHEA-COMP:10208"/>
        <dbReference type="Rhea" id="RHEA-COMP:10311"/>
        <dbReference type="ChEBI" id="CHEBI:15377"/>
        <dbReference type="ChEBI" id="CHEBI:15378"/>
        <dbReference type="ChEBI" id="CHEBI:17790"/>
        <dbReference type="ChEBI" id="CHEBI:29973"/>
        <dbReference type="ChEBI" id="CHEBI:82795"/>
        <dbReference type="EC" id="3.1.1.61"/>
    </reaction>
</comment>
<reference evidence="6 7" key="1">
    <citation type="journal article" date="2014" name="Genome Biol. Evol.">
        <title>Comparative Genomics of the Campylobacter lari Group.</title>
        <authorList>
            <person name="Miller W.G."/>
            <person name="Yee E."/>
            <person name="Chapman M.H."/>
            <person name="Smith T.P."/>
            <person name="Bono J.L."/>
            <person name="Huynh S."/>
            <person name="Parker C.T."/>
            <person name="Vandamme P."/>
            <person name="Luong K."/>
            <person name="Korlach J."/>
        </authorList>
    </citation>
    <scope>NUCLEOTIDE SEQUENCE [LARGE SCALE GENOMIC DNA]</scope>
    <source>
        <strain evidence="6 7">NCTC 12927</strain>
    </source>
</reference>
<name>A0A0A8H0D8_9BACT</name>
<dbReference type="PANTHER" id="PTHR42872:SF6">
    <property type="entry name" value="PROTEIN-GLUTAMATE METHYLESTERASE_PROTEIN-GLUTAMINE GLUTAMINASE"/>
    <property type="match status" value="1"/>
</dbReference>
<dbReference type="GO" id="GO:0008984">
    <property type="term" value="F:protein-glutamate methylesterase activity"/>
    <property type="evidence" value="ECO:0007669"/>
    <property type="project" value="UniProtKB-EC"/>
</dbReference>
<dbReference type="PROSITE" id="PS50122">
    <property type="entry name" value="CHEB"/>
    <property type="match status" value="1"/>
</dbReference>
<dbReference type="InterPro" id="IPR000673">
    <property type="entry name" value="Sig_transdc_resp-reg_Me-estase"/>
</dbReference>
<dbReference type="EMBL" id="CP007770">
    <property type="protein sequence ID" value="AJC87633.1"/>
    <property type="molecule type" value="Genomic_DNA"/>
</dbReference>
<feature type="active site" evidence="4">
    <location>
        <position position="127"/>
    </location>
</feature>
<dbReference type="EC" id="3.1.1.61" evidence="2"/>
<dbReference type="RefSeq" id="WP_039649808.1">
    <property type="nucleotide sequence ID" value="NZ_CP007770.1"/>
</dbReference>
<evidence type="ECO:0000259" key="5">
    <source>
        <dbReference type="PROSITE" id="PS50122"/>
    </source>
</evidence>
<dbReference type="GO" id="GO:0000156">
    <property type="term" value="F:phosphorelay response regulator activity"/>
    <property type="evidence" value="ECO:0007669"/>
    <property type="project" value="InterPro"/>
</dbReference>
<evidence type="ECO:0000256" key="1">
    <source>
        <dbReference type="ARBA" id="ARBA00022801"/>
    </source>
</evidence>
<dbReference type="PANTHER" id="PTHR42872">
    <property type="entry name" value="PROTEIN-GLUTAMATE METHYLESTERASE/PROTEIN-GLUTAMINE GLUTAMINASE"/>
    <property type="match status" value="1"/>
</dbReference>
<dbReference type="GO" id="GO:0005737">
    <property type="term" value="C:cytoplasm"/>
    <property type="evidence" value="ECO:0007669"/>
    <property type="project" value="InterPro"/>
</dbReference>
<evidence type="ECO:0000256" key="4">
    <source>
        <dbReference type="PROSITE-ProRule" id="PRU00050"/>
    </source>
</evidence>
<accession>A0A0A8H0D8</accession>
<protein>
    <recommendedName>
        <fullName evidence="2">protein-glutamate methylesterase</fullName>
        <ecNumber evidence="2">3.1.1.61</ecNumber>
    </recommendedName>
</protein>
<dbReference type="GO" id="GO:0006935">
    <property type="term" value="P:chemotaxis"/>
    <property type="evidence" value="ECO:0007669"/>
    <property type="project" value="UniProtKB-UniRule"/>
</dbReference>